<proteinExistence type="predicted"/>
<accession>A0AC35TM92</accession>
<dbReference type="Proteomes" id="UP000095286">
    <property type="component" value="Unplaced"/>
</dbReference>
<name>A0AC35TM92_9BILA</name>
<reference evidence="2" key="1">
    <citation type="submission" date="2016-11" db="UniProtKB">
        <authorList>
            <consortium name="WormBaseParasite"/>
        </authorList>
    </citation>
    <scope>IDENTIFICATION</scope>
    <source>
        <strain evidence="2">KR3021</strain>
    </source>
</reference>
<evidence type="ECO:0000313" key="2">
    <source>
        <dbReference type="WBParaSite" id="RSKR_0000230000.1"/>
    </source>
</evidence>
<dbReference type="WBParaSite" id="RSKR_0000230000.1">
    <property type="protein sequence ID" value="RSKR_0000230000.1"/>
    <property type="gene ID" value="RSKR_0000230000"/>
</dbReference>
<organism evidence="1 2">
    <name type="scientific">Rhabditophanes sp. KR3021</name>
    <dbReference type="NCBI Taxonomy" id="114890"/>
    <lineage>
        <taxon>Eukaryota</taxon>
        <taxon>Metazoa</taxon>
        <taxon>Ecdysozoa</taxon>
        <taxon>Nematoda</taxon>
        <taxon>Chromadorea</taxon>
        <taxon>Rhabditida</taxon>
        <taxon>Tylenchina</taxon>
        <taxon>Panagrolaimomorpha</taxon>
        <taxon>Strongyloidoidea</taxon>
        <taxon>Alloionematidae</taxon>
        <taxon>Rhabditophanes</taxon>
    </lineage>
</organism>
<protein>
    <submittedName>
        <fullName evidence="2">Sugar transporter SWEET</fullName>
    </submittedName>
</protein>
<evidence type="ECO:0000313" key="1">
    <source>
        <dbReference type="Proteomes" id="UP000095286"/>
    </source>
</evidence>
<sequence>MADLIQIFGTWLAIYSIGFTLLPITLVKDWKKRNTSDGFSSIGLVLPMLMMGSWLKHGLLSDNYNNIFLNAVNLVMFAAYVSIFAYYQTNRRNVAIQVTSLLTAMYLINSYVDATPHSEKIDLIAAIAASTQIFGLVGGIYDLYRAAVQLKTMEYIPAVFQFAVFTLVVQWTLFAYLIDNYYMLLANIAGLTLNLITISFYFLYPPLTWRVPILNIEPQNKKKD</sequence>